<dbReference type="EMBL" id="MT142666">
    <property type="protein sequence ID" value="QJA86883.1"/>
    <property type="molecule type" value="Genomic_DNA"/>
</dbReference>
<name>A0A6M3KXH9_9ZZZZ</name>
<organism evidence="1">
    <name type="scientific">viral metagenome</name>
    <dbReference type="NCBI Taxonomy" id="1070528"/>
    <lineage>
        <taxon>unclassified sequences</taxon>
        <taxon>metagenomes</taxon>
        <taxon>organismal metagenomes</taxon>
    </lineage>
</organism>
<accession>A0A6M3KXH9</accession>
<proteinExistence type="predicted"/>
<dbReference type="AlphaFoldDB" id="A0A6M3KXH9"/>
<sequence>MEKAQFSESAEAQMVSKPCGGSGVKLGGIFVVDCFDRDGNLKWSETASNIVTNQGIQTLLDVGFTGATYISPWYIGLMATTGILATHTMAAHTGLTEATEYSQATRPIYVEVRSGQSLTNAAGKATYTINANLTTIEGAFLTSSNTKNGTAGVLMSGAPFTGGVKVGSSGDSLQVTYTFSAADDGV</sequence>
<reference evidence="1" key="1">
    <citation type="submission" date="2020-03" db="EMBL/GenBank/DDBJ databases">
        <title>The deep terrestrial virosphere.</title>
        <authorList>
            <person name="Holmfeldt K."/>
            <person name="Nilsson E."/>
            <person name="Simone D."/>
            <person name="Lopez-Fernandez M."/>
            <person name="Wu X."/>
            <person name="de Brujin I."/>
            <person name="Lundin D."/>
            <person name="Andersson A."/>
            <person name="Bertilsson S."/>
            <person name="Dopson M."/>
        </authorList>
    </citation>
    <scope>NUCLEOTIDE SEQUENCE</scope>
    <source>
        <strain evidence="1">MM415B03101</strain>
    </source>
</reference>
<evidence type="ECO:0000313" key="1">
    <source>
        <dbReference type="EMBL" id="QJA86883.1"/>
    </source>
</evidence>
<gene>
    <name evidence="1" type="ORF">MM415B03101_0004</name>
</gene>
<protein>
    <submittedName>
        <fullName evidence="1">Uncharacterized protein</fullName>
    </submittedName>
</protein>